<evidence type="ECO:0000256" key="6">
    <source>
        <dbReference type="ARBA" id="ARBA00023136"/>
    </source>
</evidence>
<dbReference type="EMBL" id="CP034412">
    <property type="protein sequence ID" value="QCY46887.1"/>
    <property type="molecule type" value="Genomic_DNA"/>
</dbReference>
<dbReference type="RefSeq" id="WP_138926037.1">
    <property type="nucleotide sequence ID" value="NZ_CP034412.1"/>
</dbReference>
<feature type="transmembrane region" description="Helical" evidence="8">
    <location>
        <begin position="78"/>
        <end position="96"/>
    </location>
</feature>
<proteinExistence type="predicted"/>
<keyword evidence="10" id="KW-1185">Reference proteome</keyword>
<organism evidence="9 10">
    <name type="scientific">Glutamicibacter creatinolyticus</name>
    <dbReference type="NCBI Taxonomy" id="162496"/>
    <lineage>
        <taxon>Bacteria</taxon>
        <taxon>Bacillati</taxon>
        <taxon>Actinomycetota</taxon>
        <taxon>Actinomycetes</taxon>
        <taxon>Micrococcales</taxon>
        <taxon>Micrococcaceae</taxon>
        <taxon>Glutamicibacter</taxon>
    </lineage>
</organism>
<keyword evidence="4" id="KW-0125">Carotenoid biosynthesis</keyword>
<keyword evidence="7" id="KW-0413">Isomerase</keyword>
<accession>A0A5B7WSA9</accession>
<gene>
    <name evidence="9" type="ORF">GcLGCM259_1146</name>
</gene>
<dbReference type="Proteomes" id="UP000307000">
    <property type="component" value="Chromosome"/>
</dbReference>
<evidence type="ECO:0000256" key="1">
    <source>
        <dbReference type="ARBA" id="ARBA00004141"/>
    </source>
</evidence>
<dbReference type="GO" id="GO:0016020">
    <property type="term" value="C:membrane"/>
    <property type="evidence" value="ECO:0007669"/>
    <property type="project" value="UniProtKB-SubCell"/>
</dbReference>
<keyword evidence="5 8" id="KW-1133">Transmembrane helix</keyword>
<dbReference type="KEGG" id="gcr:GcLGCM259_1146"/>
<dbReference type="GO" id="GO:0016872">
    <property type="term" value="F:intramolecular lyase activity"/>
    <property type="evidence" value="ECO:0007669"/>
    <property type="project" value="InterPro"/>
</dbReference>
<dbReference type="GO" id="GO:0016117">
    <property type="term" value="P:carotenoid biosynthetic process"/>
    <property type="evidence" value="ECO:0007669"/>
    <property type="project" value="UniProtKB-KW"/>
</dbReference>
<keyword evidence="3 8" id="KW-0812">Transmembrane</keyword>
<dbReference type="NCBIfam" id="TIGR03462">
    <property type="entry name" value="CarR_dom_SF"/>
    <property type="match status" value="1"/>
</dbReference>
<dbReference type="AlphaFoldDB" id="A0A5B7WSA9"/>
<dbReference type="GO" id="GO:0045436">
    <property type="term" value="F:lycopene beta cyclase activity"/>
    <property type="evidence" value="ECO:0007669"/>
    <property type="project" value="UniProtKB-ARBA"/>
</dbReference>
<keyword evidence="6 8" id="KW-0472">Membrane</keyword>
<comment type="pathway">
    <text evidence="2">Carotenoid biosynthesis.</text>
</comment>
<sequence>MVYLLILLALIGCMALIDARFKLFVCCRPGPALVSLLVGTAIFLLWDVLAIDQGIFLHLESKWMSGVMVGEQLPLEEVFFLFFLCYQVMILVNGWLRWRGHARKKQPEPVTTGDYPS</sequence>
<evidence type="ECO:0000256" key="2">
    <source>
        <dbReference type="ARBA" id="ARBA00004829"/>
    </source>
</evidence>
<evidence type="ECO:0000256" key="7">
    <source>
        <dbReference type="ARBA" id="ARBA00023235"/>
    </source>
</evidence>
<name>A0A5B7WSA9_9MICC</name>
<feature type="transmembrane region" description="Helical" evidence="8">
    <location>
        <begin position="32"/>
        <end position="58"/>
    </location>
</feature>
<dbReference type="InterPro" id="IPR017825">
    <property type="entry name" value="Lycopene_cyclase_dom"/>
</dbReference>
<feature type="transmembrane region" description="Helical" evidence="8">
    <location>
        <begin position="6"/>
        <end position="25"/>
    </location>
</feature>
<evidence type="ECO:0000256" key="8">
    <source>
        <dbReference type="SAM" id="Phobius"/>
    </source>
</evidence>
<evidence type="ECO:0008006" key="11">
    <source>
        <dbReference type="Google" id="ProtNLM"/>
    </source>
</evidence>
<evidence type="ECO:0000256" key="3">
    <source>
        <dbReference type="ARBA" id="ARBA00022692"/>
    </source>
</evidence>
<evidence type="ECO:0000313" key="9">
    <source>
        <dbReference type="EMBL" id="QCY46887.1"/>
    </source>
</evidence>
<evidence type="ECO:0000313" key="10">
    <source>
        <dbReference type="Proteomes" id="UP000307000"/>
    </source>
</evidence>
<protein>
    <recommendedName>
        <fullName evidence="11">Lycopene cyclase domain-containing protein</fullName>
    </recommendedName>
</protein>
<reference evidence="9 10" key="1">
    <citation type="submission" date="2018-12" db="EMBL/GenBank/DDBJ databases">
        <title>Complete Genome Sequence of Glutamicibacter creatinolyticus strain LGCM259,isolated from an abscess of a 12-year-old mare in Italy.</title>
        <authorList>
            <person name="Santos R.G."/>
            <person name="Silva A.L."/>
            <person name="Seyffert N."/>
            <person name="Castro T.L.P."/>
            <person name="Attili A.R."/>
            <person name="Rifici C."/>
            <person name="Mazzullo G."/>
            <person name="Brenig B."/>
            <person name="Venanzi F."/>
            <person name="Azevedo V."/>
        </authorList>
    </citation>
    <scope>NUCLEOTIDE SEQUENCE [LARGE SCALE GENOMIC DNA]</scope>
    <source>
        <strain evidence="9 10">LGCM 259</strain>
    </source>
</reference>
<comment type="subcellular location">
    <subcellularLocation>
        <location evidence="1">Membrane</location>
        <topology evidence="1">Multi-pass membrane protein</topology>
    </subcellularLocation>
</comment>
<evidence type="ECO:0000256" key="4">
    <source>
        <dbReference type="ARBA" id="ARBA00022746"/>
    </source>
</evidence>
<evidence type="ECO:0000256" key="5">
    <source>
        <dbReference type="ARBA" id="ARBA00022989"/>
    </source>
</evidence>